<feature type="transmembrane region" description="Helical" evidence="1">
    <location>
        <begin position="7"/>
        <end position="29"/>
    </location>
</feature>
<evidence type="ECO:0000313" key="3">
    <source>
        <dbReference type="Proteomes" id="UP000000770"/>
    </source>
</evidence>
<evidence type="ECO:0000256" key="1">
    <source>
        <dbReference type="SAM" id="Phobius"/>
    </source>
</evidence>
<accession>A9L3L2</accession>
<keyword evidence="1" id="KW-1133">Transmembrane helix</keyword>
<dbReference type="HOGENOM" id="CLU_699996_0_0_6"/>
<organism evidence="2 3">
    <name type="scientific">Shewanella baltica (strain OS195)</name>
    <dbReference type="NCBI Taxonomy" id="399599"/>
    <lineage>
        <taxon>Bacteria</taxon>
        <taxon>Pseudomonadati</taxon>
        <taxon>Pseudomonadota</taxon>
        <taxon>Gammaproteobacteria</taxon>
        <taxon>Alteromonadales</taxon>
        <taxon>Shewanellaceae</taxon>
        <taxon>Shewanella</taxon>
    </lineage>
</organism>
<protein>
    <submittedName>
        <fullName evidence="2">Uncharacterized protein</fullName>
    </submittedName>
</protein>
<evidence type="ECO:0000313" key="2">
    <source>
        <dbReference type="EMBL" id="ABX49622.1"/>
    </source>
</evidence>
<reference evidence="2 3" key="1">
    <citation type="submission" date="2007-11" db="EMBL/GenBank/DDBJ databases">
        <title>Complete sequence of chromosome of Shewanella baltica OS195.</title>
        <authorList>
            <consortium name="US DOE Joint Genome Institute"/>
            <person name="Copeland A."/>
            <person name="Lucas S."/>
            <person name="Lapidus A."/>
            <person name="Barry K."/>
            <person name="Glavina del Rio T."/>
            <person name="Dalin E."/>
            <person name="Tice H."/>
            <person name="Pitluck S."/>
            <person name="Chain P."/>
            <person name="Malfatti S."/>
            <person name="Shin M."/>
            <person name="Vergez L."/>
            <person name="Schmutz J."/>
            <person name="Larimer F."/>
            <person name="Land M."/>
            <person name="Hauser L."/>
            <person name="Kyrpides N."/>
            <person name="Kim E."/>
            <person name="Brettar I."/>
            <person name="Rodrigues J."/>
            <person name="Konstantinidis K."/>
            <person name="Klappenbach J."/>
            <person name="Hofle M."/>
            <person name="Tiedje J."/>
            <person name="Richardson P."/>
        </authorList>
    </citation>
    <scope>NUCLEOTIDE SEQUENCE [LARGE SCALE GENOMIC DNA]</scope>
    <source>
        <strain evidence="2 3">OS195</strain>
    </source>
</reference>
<dbReference type="AlphaFoldDB" id="A9L3L2"/>
<gene>
    <name evidence="2" type="ordered locus">Sbal195_2454</name>
</gene>
<dbReference type="KEGG" id="sbn:Sbal195_2454"/>
<proteinExistence type="predicted"/>
<sequence length="394" mass="45173">MRRFLRVMKWILISLLCIPVSLYFILLLINFRDSPPSELAQNYLADIAENDNALSNHLNDNAYVFVLGFDVSNTASPMDVGLERLKKLQHLGVMDKPQDNQQIRFEKPQLPLEQCIKEDDFLSSCNVMLKQENNLNALLDEYNWLIVRYQQLLNIGTWQDGSQFNVFTDSMPFTHLLAAQKLYLFNVLTDASTMDPLQVAEAINQDMLFWQRLSASTHMLIGKMMSNAGMEANMKLGELVMSQLPHSQLIEALPPSWKHALSPEVLSFDNVKRGEWYYFTQITRATQVTSDTDINTKLIEWLLLPLMQHQDTANRYAAILNDTAPLNECPSNLSIETFSQYIYNPVGKFILCSGIISLTPYQERFNRLEHQRAELVTRLPQDSTNINSTLTGQL</sequence>
<dbReference type="GeneID" id="11772564"/>
<keyword evidence="1" id="KW-0472">Membrane</keyword>
<keyword evidence="1" id="KW-0812">Transmembrane</keyword>
<dbReference type="RefSeq" id="WP_006086808.1">
    <property type="nucleotide sequence ID" value="NC_009997.1"/>
</dbReference>
<dbReference type="EMBL" id="CP000891">
    <property type="protein sequence ID" value="ABX49622.1"/>
    <property type="molecule type" value="Genomic_DNA"/>
</dbReference>
<dbReference type="Proteomes" id="UP000000770">
    <property type="component" value="Chromosome"/>
</dbReference>
<name>A9L3L2_SHEB9</name>